<evidence type="ECO:0000256" key="8">
    <source>
        <dbReference type="PROSITE-ProRule" id="PRU00533"/>
    </source>
</evidence>
<dbReference type="PANTHER" id="PTHR39322">
    <property type="entry name" value="ACYL-HOMOSERINE-LACTONE SYNTHASE"/>
    <property type="match status" value="1"/>
</dbReference>
<dbReference type="PRINTS" id="PR01549">
    <property type="entry name" value="AUTOINDCRSYN"/>
</dbReference>
<organism evidence="10 11">
    <name type="scientific">Pseudomonas putida</name>
    <name type="common">Arthrobacter siderocapsulatus</name>
    <dbReference type="NCBI Taxonomy" id="303"/>
    <lineage>
        <taxon>Bacteria</taxon>
        <taxon>Pseudomonadati</taxon>
        <taxon>Pseudomonadota</taxon>
        <taxon>Gammaproteobacteria</taxon>
        <taxon>Pseudomonadales</taxon>
        <taxon>Pseudomonadaceae</taxon>
        <taxon>Pseudomonas</taxon>
    </lineage>
</organism>
<dbReference type="Gene3D" id="3.40.630.30">
    <property type="match status" value="1"/>
</dbReference>
<dbReference type="PROSITE" id="PS51187">
    <property type="entry name" value="AUTOINDUCER_SYNTH_2"/>
    <property type="match status" value="1"/>
</dbReference>
<keyword evidence="5 9" id="KW-0949">S-adenosyl-L-methionine</keyword>
<keyword evidence="6 8" id="KW-0071">Autoinducer synthesis</keyword>
<evidence type="ECO:0000256" key="7">
    <source>
        <dbReference type="ARBA" id="ARBA00048576"/>
    </source>
</evidence>
<evidence type="ECO:0000256" key="1">
    <source>
        <dbReference type="ARBA" id="ARBA00012340"/>
    </source>
</evidence>
<protein>
    <recommendedName>
        <fullName evidence="2 9">Acyl-homoserine-lactone synthase</fullName>
        <ecNumber evidence="1 9">2.3.1.184</ecNumber>
    </recommendedName>
    <alternativeName>
        <fullName evidence="9">Autoinducer synthesis protein</fullName>
    </alternativeName>
</protein>
<gene>
    <name evidence="10" type="ORF">C1S65_23890</name>
</gene>
<evidence type="ECO:0000256" key="9">
    <source>
        <dbReference type="RuleBase" id="RU361135"/>
    </source>
</evidence>
<evidence type="ECO:0000313" key="11">
    <source>
        <dbReference type="Proteomes" id="UP000251617"/>
    </source>
</evidence>
<accession>A0AAD0PGK9</accession>
<dbReference type="RefSeq" id="WP_112899302.1">
    <property type="nucleotide sequence ID" value="NZ_CP030750.1"/>
</dbReference>
<evidence type="ECO:0000256" key="4">
    <source>
        <dbReference type="ARBA" id="ARBA00022679"/>
    </source>
</evidence>
<dbReference type="PANTHER" id="PTHR39322:SF1">
    <property type="entry name" value="ISOVALERYL-HOMOSERINE LACTONE SYNTHASE"/>
    <property type="match status" value="1"/>
</dbReference>
<keyword evidence="4 9" id="KW-0808">Transferase</keyword>
<sequence length="206" mass="23110">MEIVVGTQQELGQARLLQMDRYRYRVFVDTLGWELACDPGRERDQFDHDETLYVLACNDQEQVIGTARVLPTNQRYLLAEVFPQLMGDQTLPCDSRIWELSRFSAMDFGLAGRTSGGQFSSVVATQLLDAVLRCAAARGVRQLITVSPLGIERLLRRAGYRARRAAAPVRVGDQWLFACWIDVPTQACTIGEVTDAADYRSIHRAA</sequence>
<keyword evidence="3 8" id="KW-0673">Quorum sensing</keyword>
<evidence type="ECO:0000256" key="5">
    <source>
        <dbReference type="ARBA" id="ARBA00022691"/>
    </source>
</evidence>
<proteinExistence type="inferred from homology"/>
<dbReference type="Pfam" id="PF00765">
    <property type="entry name" value="Autoind_synth"/>
    <property type="match status" value="1"/>
</dbReference>
<dbReference type="SUPFAM" id="SSF55729">
    <property type="entry name" value="Acyl-CoA N-acyltransferases (Nat)"/>
    <property type="match status" value="1"/>
</dbReference>
<dbReference type="GO" id="GO:0007165">
    <property type="term" value="P:signal transduction"/>
    <property type="evidence" value="ECO:0007669"/>
    <property type="project" value="TreeGrafter"/>
</dbReference>
<dbReference type="InterPro" id="IPR001690">
    <property type="entry name" value="Autoind_synthase"/>
</dbReference>
<dbReference type="AlphaFoldDB" id="A0AAD0PGK9"/>
<dbReference type="GO" id="GO:0061579">
    <property type="term" value="F:N-acyl homoserine lactone synthase activity"/>
    <property type="evidence" value="ECO:0007669"/>
    <property type="project" value="UniProtKB-UniRule"/>
</dbReference>
<evidence type="ECO:0000256" key="2">
    <source>
        <dbReference type="ARBA" id="ARBA00018768"/>
    </source>
</evidence>
<dbReference type="EC" id="2.3.1.184" evidence="1 9"/>
<dbReference type="InterPro" id="IPR016181">
    <property type="entry name" value="Acyl_CoA_acyltransferase"/>
</dbReference>
<comment type="similarity">
    <text evidence="8 9">Belongs to the autoinducer synthase family.</text>
</comment>
<dbReference type="Proteomes" id="UP000251617">
    <property type="component" value="Chromosome"/>
</dbReference>
<comment type="catalytic activity">
    <reaction evidence="7 9">
        <text>a fatty acyl-[ACP] + S-adenosyl-L-methionine = an N-acyl-L-homoserine lactone + S-methyl-5'-thioadenosine + holo-[ACP] + H(+)</text>
        <dbReference type="Rhea" id="RHEA:10096"/>
        <dbReference type="Rhea" id="RHEA-COMP:9685"/>
        <dbReference type="Rhea" id="RHEA-COMP:14125"/>
        <dbReference type="ChEBI" id="CHEBI:15378"/>
        <dbReference type="ChEBI" id="CHEBI:17509"/>
        <dbReference type="ChEBI" id="CHEBI:55474"/>
        <dbReference type="ChEBI" id="CHEBI:59789"/>
        <dbReference type="ChEBI" id="CHEBI:64479"/>
        <dbReference type="ChEBI" id="CHEBI:138651"/>
        <dbReference type="EC" id="2.3.1.184"/>
    </reaction>
</comment>
<evidence type="ECO:0000256" key="3">
    <source>
        <dbReference type="ARBA" id="ARBA00022654"/>
    </source>
</evidence>
<reference evidence="10 11" key="1">
    <citation type="submission" date="2018-06" db="EMBL/GenBank/DDBJ databases">
        <title>The genome of Pseudomonas putida NX-1, a lignin degrader.</title>
        <authorList>
            <person name="Xu Z."/>
        </authorList>
    </citation>
    <scope>NUCLEOTIDE SEQUENCE [LARGE SCALE GENOMIC DNA]</scope>
    <source>
        <strain evidence="10 11">NX-1</strain>
    </source>
</reference>
<name>A0AAD0PGK9_PSEPU</name>
<dbReference type="GO" id="GO:0009372">
    <property type="term" value="P:quorum sensing"/>
    <property type="evidence" value="ECO:0007669"/>
    <property type="project" value="UniProtKB-UniRule"/>
</dbReference>
<dbReference type="EMBL" id="CP030750">
    <property type="protein sequence ID" value="AXA27005.1"/>
    <property type="molecule type" value="Genomic_DNA"/>
</dbReference>
<evidence type="ECO:0000256" key="6">
    <source>
        <dbReference type="ARBA" id="ARBA00022929"/>
    </source>
</evidence>
<evidence type="ECO:0000313" key="10">
    <source>
        <dbReference type="EMBL" id="AXA27005.1"/>
    </source>
</evidence>